<keyword evidence="1" id="KW-0812">Transmembrane</keyword>
<organism evidence="2 3">
    <name type="scientific">Pantoea allii</name>
    <dbReference type="NCBI Taxonomy" id="574096"/>
    <lineage>
        <taxon>Bacteria</taxon>
        <taxon>Pseudomonadati</taxon>
        <taxon>Pseudomonadota</taxon>
        <taxon>Gammaproteobacteria</taxon>
        <taxon>Enterobacterales</taxon>
        <taxon>Erwiniaceae</taxon>
        <taxon>Pantoea</taxon>
    </lineage>
</organism>
<dbReference type="AlphaFoldDB" id="A0A2V2BD12"/>
<dbReference type="RefSeq" id="WP_109718077.1">
    <property type="nucleotide sequence ID" value="NZ_QGHF01000011.1"/>
</dbReference>
<protein>
    <submittedName>
        <fullName evidence="2">Uncharacterized protein</fullName>
    </submittedName>
</protein>
<accession>A0A2V2BD12</accession>
<feature type="transmembrane region" description="Helical" evidence="1">
    <location>
        <begin position="48"/>
        <end position="69"/>
    </location>
</feature>
<dbReference type="EMBL" id="QGHF01000011">
    <property type="protein sequence ID" value="PWK94273.1"/>
    <property type="molecule type" value="Genomic_DNA"/>
</dbReference>
<reference evidence="2 3" key="1">
    <citation type="submission" date="2018-05" db="EMBL/GenBank/DDBJ databases">
        <title>Genomic Encyclopedia of Type Strains, Phase IV (KMG-V): Genome sequencing to study the core and pangenomes of soil and plant-associated prokaryotes.</title>
        <authorList>
            <person name="Whitman W."/>
        </authorList>
    </citation>
    <scope>NUCLEOTIDE SEQUENCE [LARGE SCALE GENOMIC DNA]</scope>
    <source>
        <strain evidence="2 3">PNA 200-10</strain>
    </source>
</reference>
<comment type="caution">
    <text evidence="2">The sequence shown here is derived from an EMBL/GenBank/DDBJ whole genome shotgun (WGS) entry which is preliminary data.</text>
</comment>
<feature type="transmembrane region" description="Helical" evidence="1">
    <location>
        <begin position="25"/>
        <end position="42"/>
    </location>
</feature>
<proteinExistence type="predicted"/>
<evidence type="ECO:0000256" key="1">
    <source>
        <dbReference type="SAM" id="Phobius"/>
    </source>
</evidence>
<keyword evidence="1" id="KW-0472">Membrane</keyword>
<dbReference type="Proteomes" id="UP000245981">
    <property type="component" value="Unassembled WGS sequence"/>
</dbReference>
<keyword evidence="1" id="KW-1133">Transmembrane helix</keyword>
<name>A0A2V2BD12_9GAMM</name>
<gene>
    <name evidence="2" type="ORF">C7431_1118</name>
</gene>
<evidence type="ECO:0000313" key="2">
    <source>
        <dbReference type="EMBL" id="PWK94273.1"/>
    </source>
</evidence>
<dbReference type="OrthoDB" id="6505303at2"/>
<evidence type="ECO:0000313" key="3">
    <source>
        <dbReference type="Proteomes" id="UP000245981"/>
    </source>
</evidence>
<sequence length="80" mass="9119">MNRFLYLVSGFFGFIKLTGKDRKSAGEWGFLISMLFIVPLLFWEHPGVIVSVVLQLLWAAVGTRSAFLASETWKKNKQKP</sequence>